<keyword evidence="2" id="KW-0808">Transferase</keyword>
<dbReference type="AlphaFoldDB" id="A0A3R6EAW4"/>
<name>A0A3R6EAW4_9BACT</name>
<feature type="domain" description="Glycosyltransferase 2-like" evidence="1">
    <location>
        <begin position="5"/>
        <end position="173"/>
    </location>
</feature>
<dbReference type="Gene3D" id="3.90.550.10">
    <property type="entry name" value="Spore Coat Polysaccharide Biosynthesis Protein SpsA, Chain A"/>
    <property type="match status" value="1"/>
</dbReference>
<accession>A0A3R6EAW4</accession>
<dbReference type="EMBL" id="QRKB01000066">
    <property type="protein sequence ID" value="RHH75526.1"/>
    <property type="molecule type" value="Genomic_DNA"/>
</dbReference>
<dbReference type="PANTHER" id="PTHR22916:SF3">
    <property type="entry name" value="UDP-GLCNAC:BETAGAL BETA-1,3-N-ACETYLGLUCOSAMINYLTRANSFERASE-LIKE PROTEIN 1"/>
    <property type="match status" value="1"/>
</dbReference>
<evidence type="ECO:0000313" key="3">
    <source>
        <dbReference type="Proteomes" id="UP000284548"/>
    </source>
</evidence>
<evidence type="ECO:0000259" key="1">
    <source>
        <dbReference type="Pfam" id="PF00535"/>
    </source>
</evidence>
<comment type="caution">
    <text evidence="2">The sequence shown here is derived from an EMBL/GenBank/DDBJ whole genome shotgun (WGS) entry which is preliminary data.</text>
</comment>
<sequence length="331" mass="38179">MILLSIIIPTYNMEKYLARCLNSVIVGNESRCDFEILVINDGSKDYSLKIAEQFKDKYPNIIRVIDKENGNYGSCVNRGLKEATGKYFRILDADDTFQVGALEIMLDSLSSSDEDMIVSRYSYLYDLTGRKKQIVPNGIQYDKLYHGYDFSGDGNDVILSMHAVTYKTALLRDIGLKLDEGVSYTDLEYIYFPLKAIKSLKFLDIDLYEYHIGREGQTVDPKSQAKSINSFLTVTKRLVDDYALSYKNASTILQNNERITINKIIYATFKIALVLCPKNEDSDRILKDIYSKVKRIDDNVLWLKKKKIRPIVLLWHFTGLYFSSIKKIFRK</sequence>
<dbReference type="PANTHER" id="PTHR22916">
    <property type="entry name" value="GLYCOSYLTRANSFERASE"/>
    <property type="match status" value="1"/>
</dbReference>
<protein>
    <submittedName>
        <fullName evidence="2">Glycosyltransferase family 2 protein</fullName>
    </submittedName>
</protein>
<dbReference type="GO" id="GO:0016758">
    <property type="term" value="F:hexosyltransferase activity"/>
    <property type="evidence" value="ECO:0007669"/>
    <property type="project" value="UniProtKB-ARBA"/>
</dbReference>
<gene>
    <name evidence="2" type="ORF">DW192_15165</name>
</gene>
<dbReference type="Pfam" id="PF00535">
    <property type="entry name" value="Glycos_transf_2"/>
    <property type="match status" value="1"/>
</dbReference>
<dbReference type="RefSeq" id="WP_118255824.1">
    <property type="nucleotide sequence ID" value="NZ_QRKB01000066.1"/>
</dbReference>
<dbReference type="InterPro" id="IPR029044">
    <property type="entry name" value="Nucleotide-diphossugar_trans"/>
</dbReference>
<dbReference type="CDD" id="cd00761">
    <property type="entry name" value="Glyco_tranf_GTA_type"/>
    <property type="match status" value="1"/>
</dbReference>
<dbReference type="InterPro" id="IPR001173">
    <property type="entry name" value="Glyco_trans_2-like"/>
</dbReference>
<dbReference type="SUPFAM" id="SSF53448">
    <property type="entry name" value="Nucleotide-diphospho-sugar transferases"/>
    <property type="match status" value="1"/>
</dbReference>
<evidence type="ECO:0000313" key="2">
    <source>
        <dbReference type="EMBL" id="RHH75526.1"/>
    </source>
</evidence>
<dbReference type="Proteomes" id="UP000284548">
    <property type="component" value="Unassembled WGS sequence"/>
</dbReference>
<reference evidence="2 3" key="1">
    <citation type="submission" date="2018-08" db="EMBL/GenBank/DDBJ databases">
        <title>A genome reference for cultivated species of the human gut microbiota.</title>
        <authorList>
            <person name="Zou Y."/>
            <person name="Xue W."/>
            <person name="Luo G."/>
        </authorList>
    </citation>
    <scope>NUCLEOTIDE SEQUENCE [LARGE SCALE GENOMIC DNA]</scope>
    <source>
        <strain evidence="2 3">AM16-54</strain>
    </source>
</reference>
<proteinExistence type="predicted"/>
<organism evidence="2 3">
    <name type="scientific">Segatella copri</name>
    <dbReference type="NCBI Taxonomy" id="165179"/>
    <lineage>
        <taxon>Bacteria</taxon>
        <taxon>Pseudomonadati</taxon>
        <taxon>Bacteroidota</taxon>
        <taxon>Bacteroidia</taxon>
        <taxon>Bacteroidales</taxon>
        <taxon>Prevotellaceae</taxon>
        <taxon>Segatella</taxon>
    </lineage>
</organism>